<feature type="compositionally biased region" description="Basic and acidic residues" evidence="3">
    <location>
        <begin position="1116"/>
        <end position="1126"/>
    </location>
</feature>
<proteinExistence type="inferred from homology"/>
<reference evidence="4 5" key="1">
    <citation type="journal article" date="2015" name="Environ. Microbiol.">
        <title>Metagenome sequence of Elaphomyces granulatus from sporocarp tissue reveals Ascomycota ectomycorrhizal fingerprints of genome expansion and a Proteobacteria-rich microbiome.</title>
        <authorList>
            <person name="Quandt C.A."/>
            <person name="Kohler A."/>
            <person name="Hesse C.N."/>
            <person name="Sharpton T.J."/>
            <person name="Martin F."/>
            <person name="Spatafora J.W."/>
        </authorList>
    </citation>
    <scope>NUCLEOTIDE SEQUENCE [LARGE SCALE GENOMIC DNA]</scope>
    <source>
        <strain evidence="4 5">OSC145934</strain>
    </source>
</reference>
<dbReference type="InterPro" id="IPR019734">
    <property type="entry name" value="TPR_rpt"/>
</dbReference>
<evidence type="ECO:0000256" key="2">
    <source>
        <dbReference type="ARBA" id="ARBA00038251"/>
    </source>
</evidence>
<dbReference type="AlphaFoldDB" id="A0A232LTW1"/>
<dbReference type="InterPro" id="IPR051722">
    <property type="entry name" value="Endocytosis_PI4K-reg_protein"/>
</dbReference>
<feature type="compositionally biased region" description="Polar residues" evidence="3">
    <location>
        <begin position="1097"/>
        <end position="1115"/>
    </location>
</feature>
<gene>
    <name evidence="4" type="ORF">Egran_04779</name>
</gene>
<feature type="region of interest" description="Disordered" evidence="3">
    <location>
        <begin position="751"/>
        <end position="925"/>
    </location>
</feature>
<feature type="compositionally biased region" description="Basic and acidic residues" evidence="3">
    <location>
        <begin position="652"/>
        <end position="663"/>
    </location>
</feature>
<dbReference type="Proteomes" id="UP000243515">
    <property type="component" value="Unassembled WGS sequence"/>
</dbReference>
<name>A0A232LTW1_9EURO</name>
<feature type="region of interest" description="Disordered" evidence="3">
    <location>
        <begin position="1093"/>
        <end position="1134"/>
    </location>
</feature>
<protein>
    <recommendedName>
        <fullName evidence="6">Filamentation protein</fullName>
    </recommendedName>
</protein>
<feature type="compositionally biased region" description="Basic residues" evidence="3">
    <location>
        <begin position="814"/>
        <end position="824"/>
    </location>
</feature>
<organism evidence="4 5">
    <name type="scientific">Elaphomyces granulatus</name>
    <dbReference type="NCBI Taxonomy" id="519963"/>
    <lineage>
        <taxon>Eukaryota</taxon>
        <taxon>Fungi</taxon>
        <taxon>Dikarya</taxon>
        <taxon>Ascomycota</taxon>
        <taxon>Pezizomycotina</taxon>
        <taxon>Eurotiomycetes</taxon>
        <taxon>Eurotiomycetidae</taxon>
        <taxon>Eurotiales</taxon>
        <taxon>Elaphomycetaceae</taxon>
        <taxon>Elaphomyces</taxon>
    </lineage>
</organism>
<comment type="similarity">
    <text evidence="2">Belongs to the YPP1 family.</text>
</comment>
<sequence length="1212" mass="134695">MSARETEKALRYITALDSARSEDRWVEVPELIRKVTKHAPHRKCLIQTANAECLIVAHISNKRSSTSLSTESGHQSSNLSDLIPLLLSVIEEAEGLPQDVFQAQACLGWVHWTLSEPGLADLRLPKNFDDGMMSKLSEGEQSLSRWTEVCVVKGCYLKGTSQYLVNGRHHALQTFKAVLPWLTALSQQSLSSPQFLQWSERLLAKAAVLANEEASASDCTASQESAEIALKAFRLWSSHPLVKQKDLLSATQVVGPVEPASQLSTWMSYYNLLSAIVQQGLNYVPPAEGRTRAQLANEIRRVEAICESVLLSEVRFPRANSRSSQVESWVEQVIRNWEVLCGPNWRDEDFGEGGQNAVGKNVLDILYRAATKTYHSHLILRRLFHVHSALAEFELAVRALDSYIEIVLSAKDRAEKSAETGELENDETLLQTVSEGIILLCCFGSYREAEKAKSLIEILDKYIRKYVSLDSDVSDDDEGPPKQERHSHDLDQVAPRVIAMAYRAIGIGLANWSRWTLMNESRDDIRAEAIENLERSVAPKWGEQHNLSTLYALALIYAEGRDLDGAITHAKTALATIASYSAGTSLVLDHARLSHERDLVPLWHLLALLLSAKQEFDIAGRSCEAAFEQFPVAAIASGHSERHSTRHMQQNNEKKQHDSIDSRKDFISNLRGREKERILETRMTQLALIEVLDGPEAALNHSDQLISLFAALFENMDLEVVNGKKVKYEHLVPPKSSAGTVKSLRGSIFGRKKGSRIRERRGDPGSDFGNSSIVPIKEITDDAEGPMIQVTDEDRGISSQHPPTIGRLGTAQRHSSHKLHKRRGSIVDPVRSPSQESKIRVKDGLDSDAASTDVMPLKQPLRRNSEGDPSIEEIGIAVSDTPSSTPSPTVPKPSAKQLPPPVTHNMKHIREPQPASHPKQPPEQDVRLPANYRFESPTRAITAFPVVHAQNHALSILVKVWLLIAGLYRRASLFEDSREACEEAAKQASRFEALVASQESSARAFLERVWGVGKSSEGLWGDVFAERGALSQAQGLPHDALELYEEAITHYPDHPKATVGLANLLLDIWEEKIPAEPPQPSLEADLSNISLGDAPRHTSSFQPTMSTKSSTTTGPTERKQQKKPDDGSMFTKDSPESLNRLAARDRAYFLLSALTKLGSSWDDSEAWFALARAYEAGGQIQKSKDVLWWCVELEDRRPIRHWWNLGTGGYVL</sequence>
<comment type="function">
    <text evidence="1">Involved in endocytosis.</text>
</comment>
<evidence type="ECO:0008006" key="6">
    <source>
        <dbReference type="Google" id="ProtNLM"/>
    </source>
</evidence>
<evidence type="ECO:0000313" key="5">
    <source>
        <dbReference type="Proteomes" id="UP000243515"/>
    </source>
</evidence>
<keyword evidence="5" id="KW-1185">Reference proteome</keyword>
<dbReference type="InterPro" id="IPR011990">
    <property type="entry name" value="TPR-like_helical_dom_sf"/>
</dbReference>
<dbReference type="OrthoDB" id="29013at2759"/>
<dbReference type="PANTHER" id="PTHR23083:SF464">
    <property type="entry name" value="TETRATRICOPEPTIDE REPEAT DOMAIN 7, ISOFORM A"/>
    <property type="match status" value="1"/>
</dbReference>
<dbReference type="PANTHER" id="PTHR23083">
    <property type="entry name" value="TETRATRICOPEPTIDE REPEAT PROTEIN, TPR"/>
    <property type="match status" value="1"/>
</dbReference>
<accession>A0A232LTW1</accession>
<dbReference type="EMBL" id="NPHW01004845">
    <property type="protein sequence ID" value="OXV07458.1"/>
    <property type="molecule type" value="Genomic_DNA"/>
</dbReference>
<evidence type="ECO:0000256" key="3">
    <source>
        <dbReference type="SAM" id="MobiDB-lite"/>
    </source>
</evidence>
<evidence type="ECO:0000256" key="1">
    <source>
        <dbReference type="ARBA" id="ARBA00002550"/>
    </source>
</evidence>
<feature type="region of interest" description="Disordered" evidence="3">
    <location>
        <begin position="638"/>
        <end position="663"/>
    </location>
</feature>
<dbReference type="SUPFAM" id="SSF48452">
    <property type="entry name" value="TPR-like"/>
    <property type="match status" value="2"/>
</dbReference>
<dbReference type="Gene3D" id="1.25.40.10">
    <property type="entry name" value="Tetratricopeptide repeat domain"/>
    <property type="match status" value="2"/>
</dbReference>
<dbReference type="SMART" id="SM00028">
    <property type="entry name" value="TPR"/>
    <property type="match status" value="5"/>
</dbReference>
<evidence type="ECO:0000313" key="4">
    <source>
        <dbReference type="EMBL" id="OXV07458.1"/>
    </source>
</evidence>
<comment type="caution">
    <text evidence="4">The sequence shown here is derived from an EMBL/GenBank/DDBJ whole genome shotgun (WGS) entry which is preliminary data.</text>
</comment>